<dbReference type="Pfam" id="PF20256">
    <property type="entry name" value="MoCoBD_2"/>
    <property type="match status" value="2"/>
</dbReference>
<dbReference type="InterPro" id="IPR046867">
    <property type="entry name" value="AldOxase/xan_DH_MoCoBD2"/>
</dbReference>
<comment type="caution">
    <text evidence="5">The sequence shown here is derived from an EMBL/GenBank/DDBJ whole genome shotgun (WGS) entry which is preliminary data.</text>
</comment>
<dbReference type="AlphaFoldDB" id="A0A542DV60"/>
<evidence type="ECO:0000256" key="2">
    <source>
        <dbReference type="ARBA" id="ARBA00023002"/>
    </source>
</evidence>
<dbReference type="OrthoDB" id="9758509at2"/>
<accession>A0A542DV60</accession>
<dbReference type="PANTHER" id="PTHR11908:SF132">
    <property type="entry name" value="ALDEHYDE OXIDASE 1-RELATED"/>
    <property type="match status" value="1"/>
</dbReference>
<dbReference type="PANTHER" id="PTHR11908">
    <property type="entry name" value="XANTHINE DEHYDROGENASE"/>
    <property type="match status" value="1"/>
</dbReference>
<organism evidence="5 6">
    <name type="scientific">Lapillicoccus jejuensis</name>
    <dbReference type="NCBI Taxonomy" id="402171"/>
    <lineage>
        <taxon>Bacteria</taxon>
        <taxon>Bacillati</taxon>
        <taxon>Actinomycetota</taxon>
        <taxon>Actinomycetes</taxon>
        <taxon>Micrococcales</taxon>
        <taxon>Intrasporangiaceae</taxon>
        <taxon>Lapillicoccus</taxon>
    </lineage>
</organism>
<dbReference type="GO" id="GO:0016491">
    <property type="term" value="F:oxidoreductase activity"/>
    <property type="evidence" value="ECO:0007669"/>
    <property type="project" value="UniProtKB-KW"/>
</dbReference>
<proteinExistence type="predicted"/>
<keyword evidence="6" id="KW-1185">Reference proteome</keyword>
<dbReference type="SUPFAM" id="SSF54665">
    <property type="entry name" value="CO dehydrogenase molybdoprotein N-domain-like"/>
    <property type="match status" value="1"/>
</dbReference>
<dbReference type="RefSeq" id="WP_141845706.1">
    <property type="nucleotide sequence ID" value="NZ_BAAAPR010000018.1"/>
</dbReference>
<dbReference type="SUPFAM" id="SSF56003">
    <property type="entry name" value="Molybdenum cofactor-binding domain"/>
    <property type="match status" value="1"/>
</dbReference>
<dbReference type="Pfam" id="PF02738">
    <property type="entry name" value="MoCoBD_1"/>
    <property type="match status" value="1"/>
</dbReference>
<dbReference type="Gene3D" id="3.90.1170.50">
    <property type="entry name" value="Aldehyde oxidase/xanthine dehydrogenase, a/b hammerhead"/>
    <property type="match status" value="1"/>
</dbReference>
<keyword evidence="2" id="KW-0560">Oxidoreductase</keyword>
<evidence type="ECO:0000256" key="1">
    <source>
        <dbReference type="ARBA" id="ARBA00022505"/>
    </source>
</evidence>
<evidence type="ECO:0000259" key="4">
    <source>
        <dbReference type="SMART" id="SM01008"/>
    </source>
</evidence>
<dbReference type="InterPro" id="IPR000674">
    <property type="entry name" value="Ald_Oxase/Xan_DH_a/b"/>
</dbReference>
<evidence type="ECO:0000313" key="6">
    <source>
        <dbReference type="Proteomes" id="UP000317893"/>
    </source>
</evidence>
<dbReference type="GO" id="GO:0005506">
    <property type="term" value="F:iron ion binding"/>
    <property type="evidence" value="ECO:0007669"/>
    <property type="project" value="InterPro"/>
</dbReference>
<dbReference type="Gene3D" id="3.30.365.10">
    <property type="entry name" value="Aldehyde oxidase/xanthine dehydrogenase, molybdopterin binding domain"/>
    <property type="match status" value="5"/>
</dbReference>
<protein>
    <submittedName>
        <fullName evidence="5">Xanthine dehydrogenase YagR molybdenum-binding subunit</fullName>
    </submittedName>
</protein>
<dbReference type="InterPro" id="IPR008274">
    <property type="entry name" value="AldOxase/xan_DH_MoCoBD1"/>
</dbReference>
<gene>
    <name evidence="5" type="ORF">FB458_0027</name>
</gene>
<reference evidence="5 6" key="1">
    <citation type="submission" date="2019-06" db="EMBL/GenBank/DDBJ databases">
        <title>Sequencing the genomes of 1000 actinobacteria strains.</title>
        <authorList>
            <person name="Klenk H.-P."/>
        </authorList>
    </citation>
    <scope>NUCLEOTIDE SEQUENCE [LARGE SCALE GENOMIC DNA]</scope>
    <source>
        <strain evidence="5 6">DSM 18607</strain>
    </source>
</reference>
<dbReference type="Proteomes" id="UP000317893">
    <property type="component" value="Unassembled WGS sequence"/>
</dbReference>
<sequence>MSDTTVQELPPFEARAVGRGVARREGPLKVSGQAPYAFEAPADEPLFLHLVQSTVAKGTVRAVDAARALAHPGVVDILDHTSAPRLSGDDGELMVLQTPDVAFRGQVVAVVVAESAEAAREGASLVTVTYDEQEHRAQLRADDLDLYKPEKVNPSFDTDSSDGDVDQAHREATHVVDATYTTPYEHNNPLEPHAVTARWRADGEDGPLLTLDASTQQVHGVVETVGGLLGLEPEEMRVRSPYVGGGFGSKGMPKVHDVVASLVAKTHPGRTCRLAFTRQQMFALAGYRTATIQHVVLAADDTGRLLGIQHEVVEQTSAVKEFAEQTAVATRHMYAAPHRATSHRLAALDVAVPSWMRAPGEMPGMFALEVAMDELAVATGVDPIELRVLNEPAADPDTGLPFAQRRLVQCLRRGADRFGWAGRDPRPGSRLEGDWLVGTGVAAATYPAMTMPGNQAQITATDDGYLVQLGAADIGTGSSTVLAQIAADALEVPVEEVTVELGDSSLPKATVAGGSSGTSSWGTTIVATAAAFRDEHGTSPAAGASTTGSQPENPAADEHAMFSYGAQFVELRVNVWTGEPRVSRMLGVFSGGRIVNPVLARSQLIGGMTMGLGAGLLEESVRDPRFGHIVTQDLASYHVAAHADVPAIEVEWLDEVDGVINPMGSRGLGEIGIVGMAAAIANAAFHATGVRVRDLPVTADRFLDLSPDLPALTDHPARYPV</sequence>
<keyword evidence="1" id="KW-0500">Molybdenum</keyword>
<feature type="region of interest" description="Disordered" evidence="3">
    <location>
        <begin position="536"/>
        <end position="556"/>
    </location>
</feature>
<dbReference type="SMART" id="SM01008">
    <property type="entry name" value="Ald_Xan_dh_C"/>
    <property type="match status" value="1"/>
</dbReference>
<dbReference type="InterPro" id="IPR016208">
    <property type="entry name" value="Ald_Oxase/xanthine_DH-like"/>
</dbReference>
<feature type="domain" description="Aldehyde oxidase/xanthine dehydrogenase a/b hammerhead" evidence="4">
    <location>
        <begin position="31"/>
        <end position="134"/>
    </location>
</feature>
<evidence type="ECO:0000256" key="3">
    <source>
        <dbReference type="SAM" id="MobiDB-lite"/>
    </source>
</evidence>
<dbReference type="InterPro" id="IPR036856">
    <property type="entry name" value="Ald_Oxase/Xan_DH_a/b_sf"/>
</dbReference>
<evidence type="ECO:0000313" key="5">
    <source>
        <dbReference type="EMBL" id="TQJ06982.1"/>
    </source>
</evidence>
<dbReference type="InterPro" id="IPR037165">
    <property type="entry name" value="AldOxase/xan_DH_Mopterin-bd_sf"/>
</dbReference>
<dbReference type="Pfam" id="PF01315">
    <property type="entry name" value="Ald_Xan_dh_C"/>
    <property type="match status" value="1"/>
</dbReference>
<dbReference type="EMBL" id="VFMN01000001">
    <property type="protein sequence ID" value="TQJ06982.1"/>
    <property type="molecule type" value="Genomic_DNA"/>
</dbReference>
<name>A0A542DV60_9MICO</name>